<dbReference type="InterPro" id="IPR011047">
    <property type="entry name" value="Quinoprotein_ADH-like_sf"/>
</dbReference>
<dbReference type="SMART" id="SM00320">
    <property type="entry name" value="WD40"/>
    <property type="match status" value="10"/>
</dbReference>
<evidence type="ECO:0000256" key="6">
    <source>
        <dbReference type="SAM" id="Phobius"/>
    </source>
</evidence>
<keyword evidence="4" id="KW-0175">Coiled coil</keyword>
<evidence type="ECO:0000313" key="8">
    <source>
        <dbReference type="EMBL" id="SEL91110.1"/>
    </source>
</evidence>
<sequence>MTLTTAPQLDSENPWPGLASFEENAHAFFFGRTDETSSLLGHVLDTPVTVLYGSSGLGKTSLLRAGLFPVLRERNFLPVYVRLELKPGAPGLSQQLHESVSRAIRAEAPDAELPADDESLWEYLHRKGLELWSTGNQLLTPVIVIDQFEEVFTLGDRVPALVDAFRDELGDLAENRIPAGLAARIDEDETVADQFDLRSRRFKLLISLREDFLPALEEWCGLIPALGRSRVRLHRLHASHALEAVHEPAAHLITDDLACRVVSIVAGKDLQPAGTPQSTEPEPPNGELEPADVEPALLSLFCRELNEMRKRRSLPHFDEQLVEDAKEHTLANYYSSCVGHLPKRVARFIESELITETGFRDRYIREDAVPTYLADDELEQLIQSRLLRIEEDRNGAQWIELTHDVLTDVVREHRDARRATEDKAALAARTAELEADRERQQAELDKAKKRSRVLRAVLAATALIAVVAIVAAVVAVVAFRQANDAQQQADAQRQEADKRTNEAFAQRLTSEGQAILTGGQPGSELAAFVKLITAQHISPDANPGGLLVALDRKSRIQAIDPSAGFVSGDGRRIVTTGPAGAQTVDTQTWKPVGHPFGELEWLRMGLSFSGRYLGSFDYSDKVIRVWDFDAGNYIGQPMSGSDSYVADVAVSADGRLVAASDAQRTARLWDVESGRLIATLTQARALEFSLDGRRLATAGDELSVQLWDTETGAALLRTQPAGDERLGDDDTIENLAFSPDGSIVAAGGRTVGLGSVSGGSPVRLWDTGTGELIATPVVGDYGRIRALAFSPDGQRIATGSDDNSVRLWDARTGQPVGEPLGFKSNVWQIAFTREGNKIIAVSEDGAQTVDADPDAHMPVESAGSKAAALRPDELIGVDINTDVPYIVLARDNALHRVNADTGEDRAYSNSLPVSMNDEEASHDGRWLAIAGTDHVIRVLDTSNGQFVGSPLQGHEDTVNDLEFSPDGQTLASASADNTVRLWDWRAGRQIGEPLTGHEDAVGQLVFSDDGEHLFTRGGGSIQIWDLTIEHPTGKALGGDRNRDFFTAMAVNGDDNLIAAATGDGTIQQWDVGTDETHGREMKGHNQGVSDIAYSPDGRYLSSIGSGGTDDTLRFWDTESGNQIGEPVDTTPLGATSRVKFSGDGRWVYVVGHGVSLNGEGPQEGRDAIWRLPAPLQWEHELCAKLTVNPSEAQWKEWVSAVVPYQEPCPGKPRTQ</sequence>
<feature type="repeat" description="WD" evidence="3">
    <location>
        <begin position="1081"/>
        <end position="1125"/>
    </location>
</feature>
<dbReference type="Pfam" id="PF20703">
    <property type="entry name" value="nSTAND1"/>
    <property type="match status" value="1"/>
</dbReference>
<proteinExistence type="predicted"/>
<name>A0A1H7U203_9NOCA</name>
<evidence type="ECO:0000256" key="3">
    <source>
        <dbReference type="PROSITE-ProRule" id="PRU00221"/>
    </source>
</evidence>
<evidence type="ECO:0000256" key="2">
    <source>
        <dbReference type="ARBA" id="ARBA00022737"/>
    </source>
</evidence>
<keyword evidence="1 3" id="KW-0853">WD repeat</keyword>
<keyword evidence="9" id="KW-1185">Reference proteome</keyword>
<dbReference type="CDD" id="cd00200">
    <property type="entry name" value="WD40"/>
    <property type="match status" value="2"/>
</dbReference>
<dbReference type="InterPro" id="IPR015943">
    <property type="entry name" value="WD40/YVTN_repeat-like_dom_sf"/>
</dbReference>
<dbReference type="PROSITE" id="PS50082">
    <property type="entry name" value="WD_REPEATS_2"/>
    <property type="match status" value="5"/>
</dbReference>
<dbReference type="InterPro" id="IPR001680">
    <property type="entry name" value="WD40_rpt"/>
</dbReference>
<evidence type="ECO:0000256" key="5">
    <source>
        <dbReference type="SAM" id="MobiDB-lite"/>
    </source>
</evidence>
<dbReference type="PANTHER" id="PTHR19879">
    <property type="entry name" value="TRANSCRIPTION INITIATION FACTOR TFIID"/>
    <property type="match status" value="1"/>
</dbReference>
<feature type="repeat" description="WD" evidence="3">
    <location>
        <begin position="777"/>
        <end position="818"/>
    </location>
</feature>
<evidence type="ECO:0000256" key="4">
    <source>
        <dbReference type="SAM" id="Coils"/>
    </source>
</evidence>
<dbReference type="Proteomes" id="UP000198677">
    <property type="component" value="Unassembled WGS sequence"/>
</dbReference>
<keyword evidence="2" id="KW-0677">Repeat</keyword>
<dbReference type="SUPFAM" id="SSF52540">
    <property type="entry name" value="P-loop containing nucleoside triphosphate hydrolases"/>
    <property type="match status" value="1"/>
</dbReference>
<feature type="repeat" description="WD" evidence="3">
    <location>
        <begin position="638"/>
        <end position="679"/>
    </location>
</feature>
<feature type="domain" description="Novel STAND NTPase 1" evidence="7">
    <location>
        <begin position="14"/>
        <end position="428"/>
    </location>
</feature>
<dbReference type="InterPro" id="IPR027417">
    <property type="entry name" value="P-loop_NTPase"/>
</dbReference>
<dbReference type="PRINTS" id="PR00320">
    <property type="entry name" value="GPROTEINBRPT"/>
</dbReference>
<feature type="region of interest" description="Disordered" evidence="5">
    <location>
        <begin position="270"/>
        <end position="290"/>
    </location>
</feature>
<dbReference type="RefSeq" id="WP_072752164.1">
    <property type="nucleotide sequence ID" value="NZ_FOAW01000017.1"/>
</dbReference>
<dbReference type="OrthoDB" id="4492582at2"/>
<dbReference type="AlphaFoldDB" id="A0A1H7U203"/>
<feature type="transmembrane region" description="Helical" evidence="6">
    <location>
        <begin position="456"/>
        <end position="479"/>
    </location>
</feature>
<dbReference type="EMBL" id="FOAW01000017">
    <property type="protein sequence ID" value="SEL91110.1"/>
    <property type="molecule type" value="Genomic_DNA"/>
</dbReference>
<reference evidence="9" key="1">
    <citation type="submission" date="2016-10" db="EMBL/GenBank/DDBJ databases">
        <authorList>
            <person name="Varghese N."/>
            <person name="Submissions S."/>
        </authorList>
    </citation>
    <scope>NUCLEOTIDE SEQUENCE [LARGE SCALE GENOMIC DNA]</scope>
    <source>
        <strain evidence="9">DSM 44675</strain>
    </source>
</reference>
<feature type="repeat" description="WD" evidence="3">
    <location>
        <begin position="951"/>
        <end position="992"/>
    </location>
</feature>
<organism evidence="8 9">
    <name type="scientific">Rhodococcus maanshanensis</name>
    <dbReference type="NCBI Taxonomy" id="183556"/>
    <lineage>
        <taxon>Bacteria</taxon>
        <taxon>Bacillati</taxon>
        <taxon>Actinomycetota</taxon>
        <taxon>Actinomycetes</taxon>
        <taxon>Mycobacteriales</taxon>
        <taxon>Nocardiaceae</taxon>
        <taxon>Rhodococcus</taxon>
    </lineage>
</organism>
<dbReference type="PANTHER" id="PTHR19879:SF9">
    <property type="entry name" value="TRANSCRIPTION INITIATION FACTOR TFIID SUBUNIT 5"/>
    <property type="match status" value="1"/>
</dbReference>
<keyword evidence="6" id="KW-0812">Transmembrane</keyword>
<dbReference type="Gene3D" id="2.130.10.10">
    <property type="entry name" value="YVTN repeat-like/Quinoprotein amine dehydrogenase"/>
    <property type="match status" value="3"/>
</dbReference>
<evidence type="ECO:0000313" key="9">
    <source>
        <dbReference type="Proteomes" id="UP000198677"/>
    </source>
</evidence>
<dbReference type="InterPro" id="IPR049052">
    <property type="entry name" value="nSTAND1"/>
</dbReference>
<keyword evidence="6" id="KW-1133">Transmembrane helix</keyword>
<accession>A0A1H7U203</accession>
<keyword evidence="6" id="KW-0472">Membrane</keyword>
<evidence type="ECO:0000259" key="7">
    <source>
        <dbReference type="Pfam" id="PF20703"/>
    </source>
</evidence>
<dbReference type="Gene3D" id="3.40.50.300">
    <property type="entry name" value="P-loop containing nucleotide triphosphate hydrolases"/>
    <property type="match status" value="1"/>
</dbReference>
<dbReference type="SUPFAM" id="SSF82171">
    <property type="entry name" value="DPP6 N-terminal domain-like"/>
    <property type="match status" value="1"/>
</dbReference>
<dbReference type="PROSITE" id="PS50294">
    <property type="entry name" value="WD_REPEATS_REGION"/>
    <property type="match status" value="4"/>
</dbReference>
<evidence type="ECO:0000256" key="1">
    <source>
        <dbReference type="ARBA" id="ARBA00022574"/>
    </source>
</evidence>
<feature type="repeat" description="WD" evidence="3">
    <location>
        <begin position="685"/>
        <end position="717"/>
    </location>
</feature>
<dbReference type="Pfam" id="PF00400">
    <property type="entry name" value="WD40"/>
    <property type="match status" value="6"/>
</dbReference>
<feature type="coiled-coil region" evidence="4">
    <location>
        <begin position="416"/>
        <end position="457"/>
    </location>
</feature>
<dbReference type="InterPro" id="IPR019775">
    <property type="entry name" value="WD40_repeat_CS"/>
</dbReference>
<protein>
    <submittedName>
        <fullName evidence="8">WD40 repeat</fullName>
    </submittedName>
</protein>
<dbReference type="PROSITE" id="PS00678">
    <property type="entry name" value="WD_REPEATS_1"/>
    <property type="match status" value="2"/>
</dbReference>
<dbReference type="InterPro" id="IPR020472">
    <property type="entry name" value="WD40_PAC1"/>
</dbReference>
<gene>
    <name evidence="8" type="ORF">SAMN05444583_11731</name>
</gene>
<dbReference type="SUPFAM" id="SSF50998">
    <property type="entry name" value="Quinoprotein alcohol dehydrogenase-like"/>
    <property type="match status" value="1"/>
</dbReference>